<dbReference type="VEuPathDB" id="FungiDB:QG37_00466"/>
<comment type="caution">
    <text evidence="1">The sequence shown here is derived from an EMBL/GenBank/DDBJ whole genome shotgun (WGS) entry which is preliminary data.</text>
</comment>
<protein>
    <submittedName>
        <fullName evidence="1">Uncharacterized protein</fullName>
    </submittedName>
</protein>
<dbReference type="EMBL" id="LGST01000004">
    <property type="protein sequence ID" value="KNE02218.1"/>
    <property type="molecule type" value="Genomic_DNA"/>
</dbReference>
<gene>
    <name evidence="1" type="ORF">QG37_00466</name>
</gene>
<evidence type="ECO:0000313" key="1">
    <source>
        <dbReference type="EMBL" id="KNE02218.1"/>
    </source>
</evidence>
<reference evidence="2" key="1">
    <citation type="journal article" date="2015" name="BMC Genomics">
        <title>Draft genome of a commonly misdiagnosed multidrug resistant pathogen Candida auris.</title>
        <authorList>
            <person name="Chatterjee S."/>
            <person name="Alampalli S.V."/>
            <person name="Nageshan R.K."/>
            <person name="Chettiar S.T."/>
            <person name="Joshi S."/>
            <person name="Tatu U.S."/>
        </authorList>
    </citation>
    <scope>NUCLEOTIDE SEQUENCE [LARGE SCALE GENOMIC DNA]</scope>
    <source>
        <strain evidence="2">6684</strain>
    </source>
</reference>
<name>A0A0L0P774_CANAR</name>
<proteinExistence type="predicted"/>
<accession>A0A0L0P774</accession>
<evidence type="ECO:0000313" key="2">
    <source>
        <dbReference type="Proteomes" id="UP000037122"/>
    </source>
</evidence>
<dbReference type="AlphaFoldDB" id="A0A0L0P774"/>
<dbReference type="Proteomes" id="UP000037122">
    <property type="component" value="Unassembled WGS sequence"/>
</dbReference>
<sequence length="66" mass="7514">MATLRGQSNSSTQWLQNVCEVHAGQLSIIDRVHSRGVSVDKDKTRVKFDKCNFFFLLILDASIFIK</sequence>
<organism evidence="1 2">
    <name type="scientific">Candidozyma auris</name>
    <name type="common">Yeast</name>
    <name type="synonym">Candida auris</name>
    <dbReference type="NCBI Taxonomy" id="498019"/>
    <lineage>
        <taxon>Eukaryota</taxon>
        <taxon>Fungi</taxon>
        <taxon>Dikarya</taxon>
        <taxon>Ascomycota</taxon>
        <taxon>Saccharomycotina</taxon>
        <taxon>Pichiomycetes</taxon>
        <taxon>Metschnikowiaceae</taxon>
        <taxon>Candidozyma</taxon>
    </lineage>
</organism>